<dbReference type="EMBL" id="VBOT01000185">
    <property type="protein sequence ID" value="TMQ47417.1"/>
    <property type="molecule type" value="Genomic_DNA"/>
</dbReference>
<dbReference type="InterPro" id="IPR015943">
    <property type="entry name" value="WD40/YVTN_repeat-like_dom_sf"/>
</dbReference>
<reference evidence="1 2" key="1">
    <citation type="journal article" date="2019" name="Nat. Microbiol.">
        <title>Mediterranean grassland soil C-N compound turnover is dependent on rainfall and depth, and is mediated by genomically divergent microorganisms.</title>
        <authorList>
            <person name="Diamond S."/>
            <person name="Andeer P.F."/>
            <person name="Li Z."/>
            <person name="Crits-Christoph A."/>
            <person name="Burstein D."/>
            <person name="Anantharaman K."/>
            <person name="Lane K.R."/>
            <person name="Thomas B.C."/>
            <person name="Pan C."/>
            <person name="Northen T.R."/>
            <person name="Banfield J.F."/>
        </authorList>
    </citation>
    <scope>NUCLEOTIDE SEQUENCE [LARGE SCALE GENOMIC DNA]</scope>
    <source>
        <strain evidence="1">WS_3</strain>
    </source>
</reference>
<evidence type="ECO:0008006" key="3">
    <source>
        <dbReference type="Google" id="ProtNLM"/>
    </source>
</evidence>
<sequence>MSATPLTVTLTPLANGLVGGTYNGSVTFTVQVNGDTVSNNLPVTFNLESHKLLVDGNGVALASTPGLSKLTSTVRVRDNLGLATNWTATSSPNQSWLTVTPSGTAGGDLVLTANPSGLVTDSVNLATVTITSPDTTVENTETIRVGLWVGSTTPAPTTAINTAYNEVAADPIRPYAYVAGAGGNIQVYNVYTGLPGTPIISGASQVGALAISHDGSTLYVVDTSTLKIVPVNLDTYVAGTAWPLSGSPTYPRIVYARTNGFAFVLAGDGRVYDATSGAVLAPTFFGAVSEIAVARNGTLFCAEIACRTLDYTALRGGELSIGALRFLIPTDSPENRKDVAISNDAARIYLASGYPYYFLVFDGTTLNQLSTLAGDAYPNIVEVAADGRVFGGAFFGSFTNDNDVWVYDAGGAPLTTRQIAGLLLDRQLKISGDGIRMITLSDAPALTFTTVGP</sequence>
<dbReference type="Gene3D" id="2.130.10.10">
    <property type="entry name" value="YVTN repeat-like/Quinoprotein amine dehydrogenase"/>
    <property type="match status" value="2"/>
</dbReference>
<name>A0A538S7S3_UNCEI</name>
<comment type="caution">
    <text evidence="1">The sequence shown here is derived from an EMBL/GenBank/DDBJ whole genome shotgun (WGS) entry which is preliminary data.</text>
</comment>
<evidence type="ECO:0000313" key="2">
    <source>
        <dbReference type="Proteomes" id="UP000320184"/>
    </source>
</evidence>
<dbReference type="SUPFAM" id="SSF50960">
    <property type="entry name" value="TolB, C-terminal domain"/>
    <property type="match status" value="1"/>
</dbReference>
<organism evidence="1 2">
    <name type="scientific">Eiseniibacteriota bacterium</name>
    <dbReference type="NCBI Taxonomy" id="2212470"/>
    <lineage>
        <taxon>Bacteria</taxon>
        <taxon>Candidatus Eiseniibacteriota</taxon>
    </lineage>
</organism>
<proteinExistence type="predicted"/>
<dbReference type="Proteomes" id="UP000320184">
    <property type="component" value="Unassembled WGS sequence"/>
</dbReference>
<dbReference type="AlphaFoldDB" id="A0A538S7S3"/>
<evidence type="ECO:0000313" key="1">
    <source>
        <dbReference type="EMBL" id="TMQ47417.1"/>
    </source>
</evidence>
<protein>
    <recommendedName>
        <fullName evidence="3">BACON domain-containing protein</fullName>
    </recommendedName>
</protein>
<accession>A0A538S7S3</accession>
<gene>
    <name evidence="1" type="ORF">E6K73_13665</name>
</gene>